<name>A0ABQ7JCL9_9APIC</name>
<evidence type="ECO:0000256" key="1">
    <source>
        <dbReference type="SAM" id="MobiDB-lite"/>
    </source>
</evidence>
<evidence type="ECO:0000313" key="3">
    <source>
        <dbReference type="Proteomes" id="UP000823046"/>
    </source>
</evidence>
<dbReference type="Proteomes" id="UP000823046">
    <property type="component" value="Unassembled WGS sequence"/>
</dbReference>
<dbReference type="EMBL" id="JADAQX010000132">
    <property type="protein sequence ID" value="KAF8821752.1"/>
    <property type="molecule type" value="Genomic_DNA"/>
</dbReference>
<reference evidence="2 3" key="1">
    <citation type="journal article" date="2020" name="bioRxiv">
        <title>Metabolic contributions of an alphaproteobacterial endosymbiont in the apicomplexan Cardiosporidium cionae.</title>
        <authorList>
            <person name="Hunter E.S."/>
            <person name="Paight C.J."/>
            <person name="Lane C.E."/>
        </authorList>
    </citation>
    <scope>NUCLEOTIDE SEQUENCE [LARGE SCALE GENOMIC DNA]</scope>
    <source>
        <strain evidence="2">ESH_2018</strain>
    </source>
</reference>
<evidence type="ECO:0000313" key="2">
    <source>
        <dbReference type="EMBL" id="KAF8821752.1"/>
    </source>
</evidence>
<comment type="caution">
    <text evidence="2">The sequence shown here is derived from an EMBL/GenBank/DDBJ whole genome shotgun (WGS) entry which is preliminary data.</text>
</comment>
<feature type="region of interest" description="Disordered" evidence="1">
    <location>
        <begin position="492"/>
        <end position="515"/>
    </location>
</feature>
<feature type="compositionally biased region" description="Basic and acidic residues" evidence="1">
    <location>
        <begin position="492"/>
        <end position="502"/>
    </location>
</feature>
<organism evidence="2 3">
    <name type="scientific">Cardiosporidium cionae</name>
    <dbReference type="NCBI Taxonomy" id="476202"/>
    <lineage>
        <taxon>Eukaryota</taxon>
        <taxon>Sar</taxon>
        <taxon>Alveolata</taxon>
        <taxon>Apicomplexa</taxon>
        <taxon>Aconoidasida</taxon>
        <taxon>Nephromycida</taxon>
        <taxon>Cardiosporidium</taxon>
    </lineage>
</organism>
<keyword evidence="3" id="KW-1185">Reference proteome</keyword>
<protein>
    <submittedName>
        <fullName evidence="2">Uncharacterized protein</fullName>
    </submittedName>
</protein>
<proteinExistence type="predicted"/>
<gene>
    <name evidence="2" type="ORF">IE077_000197</name>
</gene>
<accession>A0ABQ7JCL9</accession>
<sequence length="537" mass="58623">MVQWDFTRPYNSYGLQVIFALFQRMAPIIPFQPIHALISTRNPHSLAMSALECISVWLQDSVALSYLAQIPLYPSVLQTLLVFAIHNEKPPTEREGISTTLPPSSLVEYAQSFDGLQTQNFAANIRALGLLANLLPRSHMVEDSGISTSSTETGMPEWKSLWLPTAQAIALICAFAPKIVRMKALSFLQAMFLGKMGTDSTNAAFPVIEDPVLWKDGLAQVLFPLLTYNFNYPYPATAGLVNLSVKSLSEAVSESGNQNDKNPYFLSTGDDVCCTSEIWMADALSRRYTLEGANSLLGVEEVYLRKSDSASFVCRILLSRLHLLIWNGSTGLNGVESASSQSGSCVVTPSGSKRNPASLQADSFVAEENEMGSLGYLLPVFSDILSILVSEAKLSPILLRDQYLENLKNIILVVATTPSVEHLPCQNFTIIDKDLVEGAKLTEEASQTKCGRLLVVSIVKRLVAPLFPDTFYELSSILLSSLFVINTDKDIPSEEGHSETRVEASPFHADSPSDSAADFVLPIADVKEGIIDVQKGS</sequence>